<accession>A0ABX0M2V7</accession>
<proteinExistence type="predicted"/>
<sequence>MVETISAFLVKMGARLGGIARATKVGLKGTDLVGEVWIAASEIADQRGRSIDFQDLVDQELILAHVYSQIRKQGDWRLHRAVSIDSVSQENLPWSERIADRALTDPLDARENDEALAEQAMLLAASYSQAKAYLVVLANFKSDRPRLCSYLMVSLGVLAYRMSNAAEIVTRQGSLFDGKHVIDSGFMPMAGRRLAIALPCQYGKGAVQGELDF</sequence>
<comment type="caution">
    <text evidence="1">The sequence shown here is derived from an EMBL/GenBank/DDBJ whole genome shotgun (WGS) entry which is preliminary data.</text>
</comment>
<name>A0ABX0M2V7_9BURK</name>
<dbReference type="RefSeq" id="WP_167073988.1">
    <property type="nucleotide sequence ID" value="NZ_VVIW01000001.1"/>
</dbReference>
<evidence type="ECO:0000313" key="2">
    <source>
        <dbReference type="Proteomes" id="UP000819052"/>
    </source>
</evidence>
<reference evidence="1 2" key="1">
    <citation type="submission" date="2019-09" db="EMBL/GenBank/DDBJ databases">
        <title>Taxonomy of Antarctic Massilia spp.: description of Massilia rubra sp. nov., Massilia aquatica sp. nov., Massilia mucilaginosa sp. nov., Massilia frigida sp. nov. isolated from streams, lakes and regoliths.</title>
        <authorList>
            <person name="Holochova P."/>
            <person name="Sedlacek I."/>
            <person name="Kralova S."/>
            <person name="Maslanova I."/>
            <person name="Busse H.-J."/>
            <person name="Stankova E."/>
            <person name="Vrbovska V."/>
            <person name="Kovarovic V."/>
            <person name="Bartak M."/>
            <person name="Svec P."/>
            <person name="Pantucek R."/>
        </authorList>
    </citation>
    <scope>NUCLEOTIDE SEQUENCE [LARGE SCALE GENOMIC DNA]</scope>
    <source>
        <strain evidence="1 2">CCM 8693</strain>
    </source>
</reference>
<dbReference type="EMBL" id="VVIW01000001">
    <property type="protein sequence ID" value="NHZ38865.1"/>
    <property type="molecule type" value="Genomic_DNA"/>
</dbReference>
<organism evidence="1 2">
    <name type="scientific">Massilia aquatica</name>
    <dbReference type="NCBI Taxonomy" id="2609000"/>
    <lineage>
        <taxon>Bacteria</taxon>
        <taxon>Pseudomonadati</taxon>
        <taxon>Pseudomonadota</taxon>
        <taxon>Betaproteobacteria</taxon>
        <taxon>Burkholderiales</taxon>
        <taxon>Oxalobacteraceae</taxon>
        <taxon>Telluria group</taxon>
        <taxon>Massilia</taxon>
    </lineage>
</organism>
<keyword evidence="2" id="KW-1185">Reference proteome</keyword>
<evidence type="ECO:0000313" key="1">
    <source>
        <dbReference type="EMBL" id="NHZ38865.1"/>
    </source>
</evidence>
<gene>
    <name evidence="1" type="ORF">F1609_01590</name>
</gene>
<protein>
    <submittedName>
        <fullName evidence="1">Uncharacterized protein</fullName>
    </submittedName>
</protein>
<dbReference type="Proteomes" id="UP000819052">
    <property type="component" value="Unassembled WGS sequence"/>
</dbReference>